<dbReference type="RefSeq" id="WP_078346105.1">
    <property type="nucleotide sequence ID" value="NZ_MBTF01000001.1"/>
</dbReference>
<dbReference type="InterPro" id="IPR056920">
    <property type="entry name" value="PRTase-CE"/>
</dbReference>
<dbReference type="Proteomes" id="UP000189739">
    <property type="component" value="Unassembled WGS sequence"/>
</dbReference>
<gene>
    <name evidence="2" type="ORF">BC343_02345</name>
</gene>
<evidence type="ECO:0000259" key="1">
    <source>
        <dbReference type="Pfam" id="PF24390"/>
    </source>
</evidence>
<feature type="domain" description="PRTase-CE" evidence="1">
    <location>
        <begin position="56"/>
        <end position="369"/>
    </location>
</feature>
<name>A0A1S9PLT3_9SPHI</name>
<dbReference type="AlphaFoldDB" id="A0A1S9PLT3"/>
<accession>A0A1S9PLT3</accession>
<protein>
    <recommendedName>
        <fullName evidence="1">PRTase-CE domain-containing protein</fullName>
    </recommendedName>
</protein>
<dbReference type="Pfam" id="PF24390">
    <property type="entry name" value="PRTase-CE"/>
    <property type="match status" value="1"/>
</dbReference>
<dbReference type="EMBL" id="MBTF01000001">
    <property type="protein sequence ID" value="OOQ61922.1"/>
    <property type="molecule type" value="Genomic_DNA"/>
</dbReference>
<proteinExistence type="predicted"/>
<organism evidence="2 3">
    <name type="scientific">Mucilaginibacter pedocola</name>
    <dbReference type="NCBI Taxonomy" id="1792845"/>
    <lineage>
        <taxon>Bacteria</taxon>
        <taxon>Pseudomonadati</taxon>
        <taxon>Bacteroidota</taxon>
        <taxon>Sphingobacteriia</taxon>
        <taxon>Sphingobacteriales</taxon>
        <taxon>Sphingobacteriaceae</taxon>
        <taxon>Mucilaginibacter</taxon>
    </lineage>
</organism>
<sequence length="376" mass="43363">MKNEIAQAFLFSVMQNSPPEVVDESRKYFQTMARYKYDDYQQFSPGMRFIERLALWLNQFTDADKPQALKFIREKLVFVSQAEMNLLISSVFPDLLREFLIEDISMALNKPAYAVTAITGSNEYRMLVRQSLFCGMSDGAKMEVFRRANAGVITHEQIYQTYELSDVRAGKMQEELLKDLKKLTGKEAFPEQDQKFKRIFLLDDFSASGTSYLKFSEEEKTLKGKIAALYKSIFKGENFQKVFDIANLKVYVVIYLCTEQAKNQIESQFNELQKEYQNKPELICMHIIPNTDKLNGVNDSAVIDLCNNDQYYDAAEIEDEHIKKGGKDVKLGFGQCALPLVLAHNTPNNAVPLLWSYDTSRKFKGLFPRIPRHKEI</sequence>
<comment type="caution">
    <text evidence="2">The sequence shown here is derived from an EMBL/GenBank/DDBJ whole genome shotgun (WGS) entry which is preliminary data.</text>
</comment>
<reference evidence="2 3" key="1">
    <citation type="submission" date="2016-07" db="EMBL/GenBank/DDBJ databases">
        <title>Genomic analysis of zinc-resistant bacterium Mucilaginibacter pedocola TBZ30.</title>
        <authorList>
            <person name="Huang J."/>
            <person name="Tang J."/>
        </authorList>
    </citation>
    <scope>NUCLEOTIDE SEQUENCE [LARGE SCALE GENOMIC DNA]</scope>
    <source>
        <strain evidence="2 3">TBZ30</strain>
    </source>
</reference>
<evidence type="ECO:0000313" key="3">
    <source>
        <dbReference type="Proteomes" id="UP000189739"/>
    </source>
</evidence>
<dbReference type="OrthoDB" id="2084254at2"/>
<keyword evidence="3" id="KW-1185">Reference proteome</keyword>
<evidence type="ECO:0000313" key="2">
    <source>
        <dbReference type="EMBL" id="OOQ61922.1"/>
    </source>
</evidence>
<dbReference type="STRING" id="1792845.BC343_02345"/>